<keyword evidence="2" id="KW-0677">Repeat</keyword>
<keyword evidence="9" id="KW-1185">Reference proteome</keyword>
<keyword evidence="4" id="KW-0862">Zinc</keyword>
<dbReference type="Proteomes" id="UP000053537">
    <property type="component" value="Unassembled WGS sequence"/>
</dbReference>
<protein>
    <submittedName>
        <fullName evidence="8">Krueppel-like factor 15</fullName>
    </submittedName>
</protein>
<accession>A0A091NB27</accession>
<evidence type="ECO:0000256" key="3">
    <source>
        <dbReference type="ARBA" id="ARBA00022771"/>
    </source>
</evidence>
<feature type="non-terminal residue" evidence="8">
    <location>
        <position position="1"/>
    </location>
</feature>
<proteinExistence type="predicted"/>
<dbReference type="GO" id="GO:0000978">
    <property type="term" value="F:RNA polymerase II cis-regulatory region sequence-specific DNA binding"/>
    <property type="evidence" value="ECO:0007669"/>
    <property type="project" value="TreeGrafter"/>
</dbReference>
<evidence type="ECO:0000259" key="7">
    <source>
        <dbReference type="PROSITE" id="PS50157"/>
    </source>
</evidence>
<dbReference type="EMBL" id="KK827756">
    <property type="protein sequence ID" value="KFP74062.1"/>
    <property type="molecule type" value="Genomic_DNA"/>
</dbReference>
<keyword evidence="3 5" id="KW-0863">Zinc-finger</keyword>
<dbReference type="PANTHER" id="PTHR23235:SF120">
    <property type="entry name" value="KRUPPEL-LIKE FACTOR 15"/>
    <property type="match status" value="1"/>
</dbReference>
<name>A0A091NB27_9PASS</name>
<dbReference type="InterPro" id="IPR013087">
    <property type="entry name" value="Znf_C2H2_type"/>
</dbReference>
<dbReference type="InterPro" id="IPR036236">
    <property type="entry name" value="Znf_C2H2_sf"/>
</dbReference>
<dbReference type="AlphaFoldDB" id="A0A091NB27"/>
<feature type="domain" description="C2H2-type" evidence="7">
    <location>
        <begin position="258"/>
        <end position="281"/>
    </location>
</feature>
<evidence type="ECO:0000256" key="1">
    <source>
        <dbReference type="ARBA" id="ARBA00022723"/>
    </source>
</evidence>
<dbReference type="GO" id="GO:0000981">
    <property type="term" value="F:DNA-binding transcription factor activity, RNA polymerase II-specific"/>
    <property type="evidence" value="ECO:0007669"/>
    <property type="project" value="TreeGrafter"/>
</dbReference>
<feature type="region of interest" description="Disordered" evidence="6">
    <location>
        <begin position="51"/>
        <end position="77"/>
    </location>
</feature>
<evidence type="ECO:0000256" key="5">
    <source>
        <dbReference type="PROSITE-ProRule" id="PRU00042"/>
    </source>
</evidence>
<dbReference type="PROSITE" id="PS00028">
    <property type="entry name" value="ZINC_FINGER_C2H2_1"/>
    <property type="match status" value="1"/>
</dbReference>
<dbReference type="PANTHER" id="PTHR23235">
    <property type="entry name" value="KRUEPPEL-LIKE TRANSCRIPTION FACTOR"/>
    <property type="match status" value="1"/>
</dbReference>
<keyword evidence="1" id="KW-0479">Metal-binding</keyword>
<dbReference type="SUPFAM" id="SSF57667">
    <property type="entry name" value="beta-beta-alpha zinc fingers"/>
    <property type="match status" value="1"/>
</dbReference>
<evidence type="ECO:0000256" key="6">
    <source>
        <dbReference type="SAM" id="MobiDB-lite"/>
    </source>
</evidence>
<dbReference type="Gene3D" id="3.30.160.60">
    <property type="entry name" value="Classic Zinc Finger"/>
    <property type="match status" value="1"/>
</dbReference>
<sequence length="281" mass="29712">EHTKPQVTVCETHLRLPDFCSSLSQDFIPTLEEIEELLREKAEFLRDEASELHPAGGKVESKSELSSGSSGAQPISSVAQEDVPNTAQPGGAADGGDQAAAAGTIPVVLQIQPLHVDSLAQGATGGVRVTQLIISLQGPNLSLLPLVPVTIMGQKYIKIGRNLTPVPGPIVAGGNWELWGREGTLAAPQASLFPLRGGQGWCQPVEKYLAVCLLCSPSMAAAVPSGKVGSTLLPFSCRFSRSDELSCHKRSHSRVKPYPCAACGKSFACSDHLAKHLKIHQ</sequence>
<organism evidence="8 9">
    <name type="scientific">Acanthisitta chloris</name>
    <name type="common">rifleman</name>
    <dbReference type="NCBI Taxonomy" id="57068"/>
    <lineage>
        <taxon>Eukaryota</taxon>
        <taxon>Metazoa</taxon>
        <taxon>Chordata</taxon>
        <taxon>Craniata</taxon>
        <taxon>Vertebrata</taxon>
        <taxon>Euteleostomi</taxon>
        <taxon>Archelosauria</taxon>
        <taxon>Archosauria</taxon>
        <taxon>Dinosauria</taxon>
        <taxon>Saurischia</taxon>
        <taxon>Theropoda</taxon>
        <taxon>Coelurosauria</taxon>
        <taxon>Aves</taxon>
        <taxon>Neognathae</taxon>
        <taxon>Neoaves</taxon>
        <taxon>Telluraves</taxon>
        <taxon>Australaves</taxon>
        <taxon>Passeriformes</taxon>
        <taxon>Acanthisittidae</taxon>
        <taxon>Acanthisitta</taxon>
    </lineage>
</organism>
<dbReference type="GO" id="GO:0008270">
    <property type="term" value="F:zinc ion binding"/>
    <property type="evidence" value="ECO:0007669"/>
    <property type="project" value="UniProtKB-KW"/>
</dbReference>
<dbReference type="PROSITE" id="PS50157">
    <property type="entry name" value="ZINC_FINGER_C2H2_2"/>
    <property type="match status" value="1"/>
</dbReference>
<feature type="non-terminal residue" evidence="8">
    <location>
        <position position="281"/>
    </location>
</feature>
<evidence type="ECO:0000256" key="2">
    <source>
        <dbReference type="ARBA" id="ARBA00022737"/>
    </source>
</evidence>
<reference evidence="8 9" key="1">
    <citation type="submission" date="2014-04" db="EMBL/GenBank/DDBJ databases">
        <title>Genome evolution of avian class.</title>
        <authorList>
            <person name="Zhang G."/>
            <person name="Li C."/>
        </authorList>
    </citation>
    <scope>NUCLEOTIDE SEQUENCE [LARGE SCALE GENOMIC DNA]</scope>
    <source>
        <strain evidence="8">BGI_N310</strain>
    </source>
</reference>
<gene>
    <name evidence="8" type="ORF">N310_14045</name>
</gene>
<evidence type="ECO:0000313" key="9">
    <source>
        <dbReference type="Proteomes" id="UP000053537"/>
    </source>
</evidence>
<evidence type="ECO:0000313" key="8">
    <source>
        <dbReference type="EMBL" id="KFP74062.1"/>
    </source>
</evidence>
<dbReference type="FunFam" id="3.30.160.60:FF:002343">
    <property type="entry name" value="Zinc finger protein 33A"/>
    <property type="match status" value="1"/>
</dbReference>
<evidence type="ECO:0000256" key="4">
    <source>
        <dbReference type="ARBA" id="ARBA00022833"/>
    </source>
</evidence>